<dbReference type="InterPro" id="IPR019945">
    <property type="entry name" value="F420_G6P_DH-rel"/>
</dbReference>
<dbReference type="RefSeq" id="WP_246012436.1">
    <property type="nucleotide sequence ID" value="NZ_RKQZ01000001.1"/>
</dbReference>
<dbReference type="SUPFAM" id="SSF51679">
    <property type="entry name" value="Bacterial luciferase-like"/>
    <property type="match status" value="1"/>
</dbReference>
<dbReference type="InterPro" id="IPR050564">
    <property type="entry name" value="F420-G6PD/mer"/>
</dbReference>
<dbReference type="EMBL" id="RKQZ01000001">
    <property type="protein sequence ID" value="RPF22212.1"/>
    <property type="molecule type" value="Genomic_DNA"/>
</dbReference>
<accession>A0A3N4Z9X0</accession>
<evidence type="ECO:0000256" key="1">
    <source>
        <dbReference type="ARBA" id="ARBA00023002"/>
    </source>
</evidence>
<dbReference type="CDD" id="cd01097">
    <property type="entry name" value="Tetrahydromethanopterin_reductase"/>
    <property type="match status" value="1"/>
</dbReference>
<evidence type="ECO:0000313" key="3">
    <source>
        <dbReference type="EMBL" id="RPF22212.1"/>
    </source>
</evidence>
<dbReference type="GO" id="GO:0016705">
    <property type="term" value="F:oxidoreductase activity, acting on paired donors, with incorporation or reduction of molecular oxygen"/>
    <property type="evidence" value="ECO:0007669"/>
    <property type="project" value="InterPro"/>
</dbReference>
<dbReference type="InterPro" id="IPR011251">
    <property type="entry name" value="Luciferase-like_dom"/>
</dbReference>
<dbReference type="AlphaFoldDB" id="A0A3N4Z9X0"/>
<evidence type="ECO:0000313" key="4">
    <source>
        <dbReference type="Proteomes" id="UP000280501"/>
    </source>
</evidence>
<dbReference type="PANTHER" id="PTHR43244:SF1">
    <property type="entry name" value="5,10-METHYLENETETRAHYDROMETHANOPTERIN REDUCTASE"/>
    <property type="match status" value="1"/>
</dbReference>
<proteinExistence type="predicted"/>
<keyword evidence="4" id="KW-1185">Reference proteome</keyword>
<evidence type="ECO:0000259" key="2">
    <source>
        <dbReference type="Pfam" id="PF00296"/>
    </source>
</evidence>
<reference evidence="3 4" key="1">
    <citation type="submission" date="2018-11" db="EMBL/GenBank/DDBJ databases">
        <title>Sequencing the genomes of 1000 actinobacteria strains.</title>
        <authorList>
            <person name="Klenk H.-P."/>
        </authorList>
    </citation>
    <scope>NUCLEOTIDE SEQUENCE [LARGE SCALE GENOMIC DNA]</scope>
    <source>
        <strain evidence="3 4">DSM 15700</strain>
    </source>
</reference>
<dbReference type="NCBIfam" id="TIGR03557">
    <property type="entry name" value="F420_G6P_family"/>
    <property type="match status" value="1"/>
</dbReference>
<dbReference type="Gene3D" id="3.20.20.30">
    <property type="entry name" value="Luciferase-like domain"/>
    <property type="match status" value="1"/>
</dbReference>
<dbReference type="InterPro" id="IPR036661">
    <property type="entry name" value="Luciferase-like_sf"/>
</dbReference>
<organism evidence="3 4">
    <name type="scientific">Myceligenerans xiligouense</name>
    <dbReference type="NCBI Taxonomy" id="253184"/>
    <lineage>
        <taxon>Bacteria</taxon>
        <taxon>Bacillati</taxon>
        <taxon>Actinomycetota</taxon>
        <taxon>Actinomycetes</taxon>
        <taxon>Micrococcales</taxon>
        <taxon>Promicromonosporaceae</taxon>
        <taxon>Myceligenerans</taxon>
    </lineage>
</organism>
<keyword evidence="1" id="KW-0560">Oxidoreductase</keyword>
<sequence length="329" mass="35372">MATIGLAAMLEALHPRDAVELAVYAEERGFSGVMATDRFQPWTARQGQAGFVWDVLGALGERTTGDLGPVAVPGNRMHPAVLAQASATLAAMNPGRHWLGVASGDAVDEHVTGEYWPEAPGRIARLFEAVDLIKKLFAAPPGRDVRFAGQHFRLEATRLWTAPETAPEILVATGGPVTARRAGRQADGLVTMAAPPERLQVLLDRFAAGAREAGKDPDAMPKVVQVPVSWAPDTALAEENLLANPPIGAARLPRSDLRSPHDVAAVARLLRPDDFAGRVLVSDDLGEHRKYLQRLLDLGFDRVYVHDAGPDPRAWIDAYAAQVLPDLTP</sequence>
<protein>
    <submittedName>
        <fullName evidence="3">G6PDH family F420-dependent oxidoreductase</fullName>
    </submittedName>
</protein>
<feature type="domain" description="Luciferase-like" evidence="2">
    <location>
        <begin position="13"/>
        <end position="301"/>
    </location>
</feature>
<name>A0A3N4Z9X0_9MICO</name>
<dbReference type="Pfam" id="PF00296">
    <property type="entry name" value="Bac_luciferase"/>
    <property type="match status" value="1"/>
</dbReference>
<dbReference type="Proteomes" id="UP000280501">
    <property type="component" value="Unassembled WGS sequence"/>
</dbReference>
<comment type="caution">
    <text evidence="3">The sequence shown here is derived from an EMBL/GenBank/DDBJ whole genome shotgun (WGS) entry which is preliminary data.</text>
</comment>
<dbReference type="PANTHER" id="PTHR43244">
    <property type="match status" value="1"/>
</dbReference>
<gene>
    <name evidence="3" type="ORF">EDD34_2860</name>
</gene>